<gene>
    <name evidence="5" type="ORF">METZ01_LOCUS85312</name>
</gene>
<dbReference type="InterPro" id="IPR005000">
    <property type="entry name" value="Aldolase/citrate-lyase_domain"/>
</dbReference>
<dbReference type="InterPro" id="IPR040442">
    <property type="entry name" value="Pyrv_kinase-like_dom_sf"/>
</dbReference>
<dbReference type="GO" id="GO:0046872">
    <property type="term" value="F:metal ion binding"/>
    <property type="evidence" value="ECO:0007669"/>
    <property type="project" value="UniProtKB-KW"/>
</dbReference>
<dbReference type="GO" id="GO:0005737">
    <property type="term" value="C:cytoplasm"/>
    <property type="evidence" value="ECO:0007669"/>
    <property type="project" value="TreeGrafter"/>
</dbReference>
<dbReference type="PANTHER" id="PTHR30502">
    <property type="entry name" value="2-KETO-3-DEOXY-L-RHAMNONATE ALDOLASE"/>
    <property type="match status" value="1"/>
</dbReference>
<name>A0A381UXX5_9ZZZZ</name>
<dbReference type="EMBL" id="UINC01007283">
    <property type="protein sequence ID" value="SVA32458.1"/>
    <property type="molecule type" value="Genomic_DNA"/>
</dbReference>
<dbReference type="SUPFAM" id="SSF51621">
    <property type="entry name" value="Phosphoenolpyruvate/pyruvate domain"/>
    <property type="match status" value="1"/>
</dbReference>
<feature type="domain" description="HpcH/HpaI aldolase/citrate lyase" evidence="4">
    <location>
        <begin position="25"/>
        <end position="204"/>
    </location>
</feature>
<dbReference type="AlphaFoldDB" id="A0A381UXX5"/>
<dbReference type="PANTHER" id="PTHR30502:SF0">
    <property type="entry name" value="PHOSPHOENOLPYRUVATE CARBOXYLASE FAMILY PROTEIN"/>
    <property type="match status" value="1"/>
</dbReference>
<protein>
    <recommendedName>
        <fullName evidence="4">HpcH/HpaI aldolase/citrate lyase domain-containing protein</fullName>
    </recommendedName>
</protein>
<evidence type="ECO:0000256" key="3">
    <source>
        <dbReference type="ARBA" id="ARBA00023239"/>
    </source>
</evidence>
<keyword evidence="3" id="KW-0456">Lyase</keyword>
<evidence type="ECO:0000256" key="1">
    <source>
        <dbReference type="ARBA" id="ARBA00005568"/>
    </source>
</evidence>
<feature type="non-terminal residue" evidence="5">
    <location>
        <position position="212"/>
    </location>
</feature>
<dbReference type="Pfam" id="PF03328">
    <property type="entry name" value="HpcH_HpaI"/>
    <property type="match status" value="1"/>
</dbReference>
<evidence type="ECO:0000313" key="5">
    <source>
        <dbReference type="EMBL" id="SVA32458.1"/>
    </source>
</evidence>
<dbReference type="GO" id="GO:0016832">
    <property type="term" value="F:aldehyde-lyase activity"/>
    <property type="evidence" value="ECO:0007669"/>
    <property type="project" value="TreeGrafter"/>
</dbReference>
<proteinExistence type="inferred from homology"/>
<dbReference type="InterPro" id="IPR015813">
    <property type="entry name" value="Pyrv/PenolPyrv_kinase-like_dom"/>
</dbReference>
<organism evidence="5">
    <name type="scientific">marine metagenome</name>
    <dbReference type="NCBI Taxonomy" id="408172"/>
    <lineage>
        <taxon>unclassified sequences</taxon>
        <taxon>metagenomes</taxon>
        <taxon>ecological metagenomes</taxon>
    </lineage>
</organism>
<sequence length="212" mass="22594">MLNKAKQKMLEGRPAVGAEVNLGSTLSVEIIAPLGFDFVIVDNQHGNWADQTSMLAFRNIVLGGSVPMARVRKNDFGLIGRLLDNGSLGVVVPMVNNADEAKEAVYAARYPPLGGRSSGAFGVGIHGPGYDEWAGEEIFLGVQIETAEGAQNAKEIMSVEGIDGCWIGPGDLSRYSGMDLTTQEGRDLHHRTIEEIIAACQEAGKIPGIWTG</sequence>
<dbReference type="Gene3D" id="3.20.20.60">
    <property type="entry name" value="Phosphoenolpyruvate-binding domains"/>
    <property type="match status" value="1"/>
</dbReference>
<evidence type="ECO:0000259" key="4">
    <source>
        <dbReference type="Pfam" id="PF03328"/>
    </source>
</evidence>
<reference evidence="5" key="1">
    <citation type="submission" date="2018-05" db="EMBL/GenBank/DDBJ databases">
        <authorList>
            <person name="Lanie J.A."/>
            <person name="Ng W.-L."/>
            <person name="Kazmierczak K.M."/>
            <person name="Andrzejewski T.M."/>
            <person name="Davidsen T.M."/>
            <person name="Wayne K.J."/>
            <person name="Tettelin H."/>
            <person name="Glass J.I."/>
            <person name="Rusch D."/>
            <person name="Podicherti R."/>
            <person name="Tsui H.-C.T."/>
            <person name="Winkler M.E."/>
        </authorList>
    </citation>
    <scope>NUCLEOTIDE SEQUENCE</scope>
</reference>
<keyword evidence="2" id="KW-0479">Metal-binding</keyword>
<comment type="similarity">
    <text evidence="1">Belongs to the HpcH/HpaI aldolase family.</text>
</comment>
<accession>A0A381UXX5</accession>
<evidence type="ECO:0000256" key="2">
    <source>
        <dbReference type="ARBA" id="ARBA00022723"/>
    </source>
</evidence>
<dbReference type="InterPro" id="IPR050251">
    <property type="entry name" value="HpcH-HpaI_aldolase"/>
</dbReference>